<accession>A0ABQ2F5E6</accession>
<name>A0ABQ2F5E6_9MICO</name>
<evidence type="ECO:0000256" key="1">
    <source>
        <dbReference type="SAM" id="MobiDB-lite"/>
    </source>
</evidence>
<dbReference type="EMBL" id="BMLB01000002">
    <property type="protein sequence ID" value="GGK63824.1"/>
    <property type="molecule type" value="Genomic_DNA"/>
</dbReference>
<dbReference type="Proteomes" id="UP000662111">
    <property type="component" value="Unassembled WGS sequence"/>
</dbReference>
<comment type="caution">
    <text evidence="2">The sequence shown here is derived from an EMBL/GenBank/DDBJ whole genome shotgun (WGS) entry which is preliminary data.</text>
</comment>
<keyword evidence="3" id="KW-1185">Reference proteome</keyword>
<sequence>MVQQVRYQAERGTDPGAEACPHAGDAAGERGPRCVCRRGHGWDGFVQVV</sequence>
<proteinExistence type="predicted"/>
<gene>
    <name evidence="2" type="ORF">GCM10011509_10260</name>
</gene>
<feature type="region of interest" description="Disordered" evidence="1">
    <location>
        <begin position="1"/>
        <end position="30"/>
    </location>
</feature>
<evidence type="ECO:0000313" key="2">
    <source>
        <dbReference type="EMBL" id="GGK63824.1"/>
    </source>
</evidence>
<evidence type="ECO:0000313" key="3">
    <source>
        <dbReference type="Proteomes" id="UP000662111"/>
    </source>
</evidence>
<organism evidence="2 3">
    <name type="scientific">Ornithinimicrobium pekingense</name>
    <dbReference type="NCBI Taxonomy" id="384677"/>
    <lineage>
        <taxon>Bacteria</taxon>
        <taxon>Bacillati</taxon>
        <taxon>Actinomycetota</taxon>
        <taxon>Actinomycetes</taxon>
        <taxon>Micrococcales</taxon>
        <taxon>Ornithinimicrobiaceae</taxon>
        <taxon>Ornithinimicrobium</taxon>
    </lineage>
</organism>
<protein>
    <submittedName>
        <fullName evidence="2">Uncharacterized protein</fullName>
    </submittedName>
</protein>
<reference evidence="3" key="1">
    <citation type="journal article" date="2019" name="Int. J. Syst. Evol. Microbiol.">
        <title>The Global Catalogue of Microorganisms (GCM) 10K type strain sequencing project: providing services to taxonomists for standard genome sequencing and annotation.</title>
        <authorList>
            <consortium name="The Broad Institute Genomics Platform"/>
            <consortium name="The Broad Institute Genome Sequencing Center for Infectious Disease"/>
            <person name="Wu L."/>
            <person name="Ma J."/>
        </authorList>
    </citation>
    <scope>NUCLEOTIDE SEQUENCE [LARGE SCALE GENOMIC DNA]</scope>
    <source>
        <strain evidence="3">CGMCC 1.5362</strain>
    </source>
</reference>